<evidence type="ECO:0000256" key="2">
    <source>
        <dbReference type="ARBA" id="ARBA00022475"/>
    </source>
</evidence>
<comment type="subcellular location">
    <subcellularLocation>
        <location evidence="1">Membrane</location>
        <topology evidence="1">Multi-pass membrane protein</topology>
    </subcellularLocation>
</comment>
<feature type="transmembrane region" description="Helical" evidence="6">
    <location>
        <begin position="100"/>
        <end position="121"/>
    </location>
</feature>
<evidence type="ECO:0000256" key="5">
    <source>
        <dbReference type="ARBA" id="ARBA00023136"/>
    </source>
</evidence>
<comment type="caution">
    <text evidence="7">The sequence shown here is derived from an EMBL/GenBank/DDBJ whole genome shotgun (WGS) entry which is preliminary data.</text>
</comment>
<gene>
    <name evidence="7" type="ORF">E6K80_07665</name>
</gene>
<evidence type="ECO:0000256" key="3">
    <source>
        <dbReference type="ARBA" id="ARBA00022692"/>
    </source>
</evidence>
<dbReference type="CDD" id="cd16914">
    <property type="entry name" value="EcfT"/>
    <property type="match status" value="1"/>
</dbReference>
<evidence type="ECO:0000313" key="7">
    <source>
        <dbReference type="EMBL" id="TMQ70724.1"/>
    </source>
</evidence>
<dbReference type="InterPro" id="IPR003339">
    <property type="entry name" value="ABC/ECF_trnsptr_transmembrane"/>
</dbReference>
<keyword evidence="2" id="KW-1003">Cell membrane</keyword>
<proteinExistence type="predicted"/>
<protein>
    <recommendedName>
        <fullName evidence="9">Cobalt ECF transporter T component CbiQ</fullName>
    </recommendedName>
</protein>
<evidence type="ECO:0000256" key="6">
    <source>
        <dbReference type="SAM" id="Phobius"/>
    </source>
</evidence>
<dbReference type="GO" id="GO:0005886">
    <property type="term" value="C:plasma membrane"/>
    <property type="evidence" value="ECO:0007669"/>
    <property type="project" value="UniProtKB-ARBA"/>
</dbReference>
<dbReference type="AlphaFoldDB" id="A0A538U4A3"/>
<feature type="transmembrane region" description="Helical" evidence="6">
    <location>
        <begin position="65"/>
        <end position="94"/>
    </location>
</feature>
<keyword evidence="4 6" id="KW-1133">Transmembrane helix</keyword>
<evidence type="ECO:0000256" key="1">
    <source>
        <dbReference type="ARBA" id="ARBA00004141"/>
    </source>
</evidence>
<feature type="transmembrane region" description="Helical" evidence="6">
    <location>
        <begin position="128"/>
        <end position="149"/>
    </location>
</feature>
<keyword evidence="3 6" id="KW-0812">Transmembrane</keyword>
<dbReference type="InterPro" id="IPR051611">
    <property type="entry name" value="ECF_transporter_component"/>
</dbReference>
<dbReference type="Pfam" id="PF02361">
    <property type="entry name" value="CbiQ"/>
    <property type="match status" value="1"/>
</dbReference>
<dbReference type="PANTHER" id="PTHR34857:SF2">
    <property type="entry name" value="SLL0384 PROTEIN"/>
    <property type="match status" value="1"/>
</dbReference>
<reference evidence="7 8" key="1">
    <citation type="journal article" date="2019" name="Nat. Microbiol.">
        <title>Mediterranean grassland soil C-N compound turnover is dependent on rainfall and depth, and is mediated by genomically divergent microorganisms.</title>
        <authorList>
            <person name="Diamond S."/>
            <person name="Andeer P.F."/>
            <person name="Li Z."/>
            <person name="Crits-Christoph A."/>
            <person name="Burstein D."/>
            <person name="Anantharaman K."/>
            <person name="Lane K.R."/>
            <person name="Thomas B.C."/>
            <person name="Pan C."/>
            <person name="Northen T.R."/>
            <person name="Banfield J.F."/>
        </authorList>
    </citation>
    <scope>NUCLEOTIDE SEQUENCE [LARGE SCALE GENOMIC DNA]</scope>
    <source>
        <strain evidence="7">WS_10</strain>
    </source>
</reference>
<dbReference type="EMBL" id="VBPA01000185">
    <property type="protein sequence ID" value="TMQ70724.1"/>
    <property type="molecule type" value="Genomic_DNA"/>
</dbReference>
<name>A0A538U4A3_UNCEI</name>
<accession>A0A538U4A3</accession>
<evidence type="ECO:0008006" key="9">
    <source>
        <dbReference type="Google" id="ProtNLM"/>
    </source>
</evidence>
<keyword evidence="5 6" id="KW-0472">Membrane</keyword>
<sequence>MAAGSAGRIGGGLRCGALPGPRPSGAAADLREPRGGRLIGLLSQIDHHASAGASPWHGASALGKLAVAAALIGVGIASPSLLLLMSLHVVAWGLVLTSRLPLRIAVLAAAYPFLFLALFLISRWDGTAATPLFLALRPLTASLTVAWLIGTTPYPDLFAPLSRVLPRQTGDGLFLTYRALFALVTRSERLGQALRLRGGFSGSPRRRLALAGEAMGTLAVHGFDRSQNLYAAMLLRGHSGRICGCRHFAHRSAADLLSLLVIAGVAAASIFFWRAP</sequence>
<dbReference type="Proteomes" id="UP000319836">
    <property type="component" value="Unassembled WGS sequence"/>
</dbReference>
<evidence type="ECO:0000256" key="4">
    <source>
        <dbReference type="ARBA" id="ARBA00022989"/>
    </source>
</evidence>
<feature type="transmembrane region" description="Helical" evidence="6">
    <location>
        <begin position="256"/>
        <end position="275"/>
    </location>
</feature>
<organism evidence="7 8">
    <name type="scientific">Eiseniibacteriota bacterium</name>
    <dbReference type="NCBI Taxonomy" id="2212470"/>
    <lineage>
        <taxon>Bacteria</taxon>
        <taxon>Candidatus Eiseniibacteriota</taxon>
    </lineage>
</organism>
<evidence type="ECO:0000313" key="8">
    <source>
        <dbReference type="Proteomes" id="UP000319836"/>
    </source>
</evidence>
<dbReference type="PANTHER" id="PTHR34857">
    <property type="entry name" value="SLL0384 PROTEIN"/>
    <property type="match status" value="1"/>
</dbReference>